<protein>
    <submittedName>
        <fullName evidence="2">FemAB-related protein, PEP-CTERM system-associated</fullName>
    </submittedName>
</protein>
<dbReference type="InterPro" id="IPR050644">
    <property type="entry name" value="PG_Glycine_Bridge_Synth"/>
</dbReference>
<dbReference type="NCBIfam" id="TIGR03019">
    <property type="entry name" value="pepcterm_femAB"/>
    <property type="match status" value="1"/>
</dbReference>
<sequence>MGAHGSDFPSADDVNLDGITVQNTDSLFLAELPGISVLSPAKFQAWDAFVMSCPDATFFHRAGWKQVIEQAFGHKTWFLYIEEDGYIQGILPLAEVNSLLFGHSLSALPFCVYGGIAAVSDSVRARLDQAAQMLATRLQVDYLEYRHVTPFHQDWPTKELYVTFRKTIDPDVEQNMLAIPRKQRAMVRKGIKYALQSHVDQDTERFFHAYSASVHRLGTPVFSRKYFRLLKTVFVEDCELLVITKDDQTVSAVMSFYFRDEVLPYYGGGVDAARDLAGNDFMYWELMRRACERGYKIFDFGRSKQGTGSYSFKKNWGFEPQPLFYEYQLHRAKAVPEHNPLNPKYRLFIKAWQKLPLTFANLIGPHIVKNLG</sequence>
<dbReference type="InterPro" id="IPR016181">
    <property type="entry name" value="Acyl_CoA_acyltransferase"/>
</dbReference>
<dbReference type="InterPro" id="IPR017469">
    <property type="entry name" value="PEP-CTERM_FemAB-rel"/>
</dbReference>
<dbReference type="InterPro" id="IPR038740">
    <property type="entry name" value="BioF2-like_GNAT_dom"/>
</dbReference>
<dbReference type="Proteomes" id="UP000183926">
    <property type="component" value="Unassembled WGS sequence"/>
</dbReference>
<organism evidence="2 3">
    <name type="scientific">Nitrosomonas eutropha</name>
    <dbReference type="NCBI Taxonomy" id="916"/>
    <lineage>
        <taxon>Bacteria</taxon>
        <taxon>Pseudomonadati</taxon>
        <taxon>Pseudomonadota</taxon>
        <taxon>Betaproteobacteria</taxon>
        <taxon>Nitrosomonadales</taxon>
        <taxon>Nitrosomonadaceae</taxon>
        <taxon>Nitrosomonas</taxon>
    </lineage>
</organism>
<dbReference type="Pfam" id="PF13480">
    <property type="entry name" value="Acetyltransf_6"/>
    <property type="match status" value="1"/>
</dbReference>
<feature type="domain" description="BioF2-like acetyltransferase" evidence="1">
    <location>
        <begin position="181"/>
        <end position="313"/>
    </location>
</feature>
<dbReference type="SUPFAM" id="SSF55729">
    <property type="entry name" value="Acyl-CoA N-acyltransferases (Nat)"/>
    <property type="match status" value="2"/>
</dbReference>
<dbReference type="PANTHER" id="PTHR36174:SF1">
    <property type="entry name" value="LIPID II:GLYCINE GLYCYLTRANSFERASE"/>
    <property type="match status" value="1"/>
</dbReference>
<dbReference type="AlphaFoldDB" id="A0A1I7GTK4"/>
<dbReference type="PANTHER" id="PTHR36174">
    <property type="entry name" value="LIPID II:GLYCINE GLYCYLTRANSFERASE"/>
    <property type="match status" value="1"/>
</dbReference>
<dbReference type="EMBL" id="FPBL01000003">
    <property type="protein sequence ID" value="SFU51760.1"/>
    <property type="molecule type" value="Genomic_DNA"/>
</dbReference>
<gene>
    <name evidence="2" type="ORF">SAMN05216339_103166</name>
</gene>
<evidence type="ECO:0000259" key="1">
    <source>
        <dbReference type="Pfam" id="PF13480"/>
    </source>
</evidence>
<evidence type="ECO:0000313" key="3">
    <source>
        <dbReference type="Proteomes" id="UP000183926"/>
    </source>
</evidence>
<name>A0A1I7GTK4_9PROT</name>
<reference evidence="2 3" key="1">
    <citation type="submission" date="2016-10" db="EMBL/GenBank/DDBJ databases">
        <authorList>
            <person name="de Groot N.N."/>
        </authorList>
    </citation>
    <scope>NUCLEOTIDE SEQUENCE [LARGE SCALE GENOMIC DNA]</scope>
    <source>
        <strain evidence="2 3">Nm24</strain>
    </source>
</reference>
<dbReference type="Gene3D" id="3.40.630.30">
    <property type="match status" value="2"/>
</dbReference>
<evidence type="ECO:0000313" key="2">
    <source>
        <dbReference type="EMBL" id="SFU51760.1"/>
    </source>
</evidence>
<accession>A0A1I7GTK4</accession>
<proteinExistence type="predicted"/>